<dbReference type="Gene3D" id="3.40.50.1820">
    <property type="entry name" value="alpha/beta hydrolase"/>
    <property type="match status" value="1"/>
</dbReference>
<feature type="chain" id="PRO_5043776412" evidence="2">
    <location>
        <begin position="26"/>
        <end position="114"/>
    </location>
</feature>
<dbReference type="InterPro" id="IPR001563">
    <property type="entry name" value="Peptidase_S10"/>
</dbReference>
<name>A0AAV9ACX3_ACOGR</name>
<organism evidence="3 4">
    <name type="scientific">Acorus gramineus</name>
    <name type="common">Dwarf sweet flag</name>
    <dbReference type="NCBI Taxonomy" id="55184"/>
    <lineage>
        <taxon>Eukaryota</taxon>
        <taxon>Viridiplantae</taxon>
        <taxon>Streptophyta</taxon>
        <taxon>Embryophyta</taxon>
        <taxon>Tracheophyta</taxon>
        <taxon>Spermatophyta</taxon>
        <taxon>Magnoliopsida</taxon>
        <taxon>Liliopsida</taxon>
        <taxon>Acoraceae</taxon>
        <taxon>Acorus</taxon>
    </lineage>
</organism>
<feature type="signal peptide" evidence="2">
    <location>
        <begin position="1"/>
        <end position="25"/>
    </location>
</feature>
<dbReference type="AlphaFoldDB" id="A0AAV9ACX3"/>
<dbReference type="Proteomes" id="UP001179952">
    <property type="component" value="Unassembled WGS sequence"/>
</dbReference>
<evidence type="ECO:0000256" key="2">
    <source>
        <dbReference type="SAM" id="SignalP"/>
    </source>
</evidence>
<reference evidence="3" key="2">
    <citation type="submission" date="2023-06" db="EMBL/GenBank/DDBJ databases">
        <authorList>
            <person name="Ma L."/>
            <person name="Liu K.-W."/>
            <person name="Li Z."/>
            <person name="Hsiao Y.-Y."/>
            <person name="Qi Y."/>
            <person name="Fu T."/>
            <person name="Tang G."/>
            <person name="Zhang D."/>
            <person name="Sun W.-H."/>
            <person name="Liu D.-K."/>
            <person name="Li Y."/>
            <person name="Chen G.-Z."/>
            <person name="Liu X.-D."/>
            <person name="Liao X.-Y."/>
            <person name="Jiang Y.-T."/>
            <person name="Yu X."/>
            <person name="Hao Y."/>
            <person name="Huang J."/>
            <person name="Zhao X.-W."/>
            <person name="Ke S."/>
            <person name="Chen Y.-Y."/>
            <person name="Wu W.-L."/>
            <person name="Hsu J.-L."/>
            <person name="Lin Y.-F."/>
            <person name="Huang M.-D."/>
            <person name="Li C.-Y."/>
            <person name="Huang L."/>
            <person name="Wang Z.-W."/>
            <person name="Zhao X."/>
            <person name="Zhong W.-Y."/>
            <person name="Peng D.-H."/>
            <person name="Ahmad S."/>
            <person name="Lan S."/>
            <person name="Zhang J.-S."/>
            <person name="Tsai W.-C."/>
            <person name="Van De Peer Y."/>
            <person name="Liu Z.-J."/>
        </authorList>
    </citation>
    <scope>NUCLEOTIDE SEQUENCE</scope>
    <source>
        <strain evidence="3">SCP</strain>
        <tissue evidence="3">Leaves</tissue>
    </source>
</reference>
<keyword evidence="3" id="KW-0378">Hydrolase</keyword>
<evidence type="ECO:0000313" key="3">
    <source>
        <dbReference type="EMBL" id="KAK1261986.1"/>
    </source>
</evidence>
<comment type="similarity">
    <text evidence="1">Belongs to the peptidase S10 family.</text>
</comment>
<protein>
    <submittedName>
        <fullName evidence="3">Serine carboxypeptidase-like 31</fullName>
    </submittedName>
</protein>
<accession>A0AAV9ACX3</accession>
<keyword evidence="3" id="KW-0645">Protease</keyword>
<gene>
    <name evidence="3" type="ORF">QJS04_geneDACA019519</name>
</gene>
<comment type="caution">
    <text evidence="3">The sequence shown here is derived from an EMBL/GenBank/DDBJ whole genome shotgun (WGS) entry which is preliminary data.</text>
</comment>
<keyword evidence="2" id="KW-0732">Signal</keyword>
<sequence>MASSQTCPFLLILFLAFSSFTFASAKHLERTIYENEKARKERKADLVHGLPGQPEINFNQYAGYVTVNESNGRALFYWFFEAQSKPEERPVLLWLNGGNYRLLISYMMSQLYIS</sequence>
<dbReference type="InterPro" id="IPR029058">
    <property type="entry name" value="AB_hydrolase_fold"/>
</dbReference>
<proteinExistence type="inferred from homology"/>
<dbReference type="SUPFAM" id="SSF53474">
    <property type="entry name" value="alpha/beta-Hydrolases"/>
    <property type="match status" value="1"/>
</dbReference>
<dbReference type="GO" id="GO:0006508">
    <property type="term" value="P:proteolysis"/>
    <property type="evidence" value="ECO:0007669"/>
    <property type="project" value="InterPro"/>
</dbReference>
<reference evidence="3" key="1">
    <citation type="journal article" date="2023" name="Nat. Commun.">
        <title>Diploid and tetraploid genomes of Acorus and the evolution of monocots.</title>
        <authorList>
            <person name="Ma L."/>
            <person name="Liu K.W."/>
            <person name="Li Z."/>
            <person name="Hsiao Y.Y."/>
            <person name="Qi Y."/>
            <person name="Fu T."/>
            <person name="Tang G.D."/>
            <person name="Zhang D."/>
            <person name="Sun W.H."/>
            <person name="Liu D.K."/>
            <person name="Li Y."/>
            <person name="Chen G.Z."/>
            <person name="Liu X.D."/>
            <person name="Liao X.Y."/>
            <person name="Jiang Y.T."/>
            <person name="Yu X."/>
            <person name="Hao Y."/>
            <person name="Huang J."/>
            <person name="Zhao X.W."/>
            <person name="Ke S."/>
            <person name="Chen Y.Y."/>
            <person name="Wu W.L."/>
            <person name="Hsu J.L."/>
            <person name="Lin Y.F."/>
            <person name="Huang M.D."/>
            <person name="Li C.Y."/>
            <person name="Huang L."/>
            <person name="Wang Z.W."/>
            <person name="Zhao X."/>
            <person name="Zhong W.Y."/>
            <person name="Peng D.H."/>
            <person name="Ahmad S."/>
            <person name="Lan S."/>
            <person name="Zhang J.S."/>
            <person name="Tsai W.C."/>
            <person name="Van de Peer Y."/>
            <person name="Liu Z.J."/>
        </authorList>
    </citation>
    <scope>NUCLEOTIDE SEQUENCE</scope>
    <source>
        <strain evidence="3">SCP</strain>
    </source>
</reference>
<dbReference type="EMBL" id="JAUJYN010000010">
    <property type="protein sequence ID" value="KAK1261986.1"/>
    <property type="molecule type" value="Genomic_DNA"/>
</dbReference>
<keyword evidence="3" id="KW-0121">Carboxypeptidase</keyword>
<keyword evidence="4" id="KW-1185">Reference proteome</keyword>
<dbReference type="GO" id="GO:0004185">
    <property type="term" value="F:serine-type carboxypeptidase activity"/>
    <property type="evidence" value="ECO:0007669"/>
    <property type="project" value="InterPro"/>
</dbReference>
<dbReference type="Pfam" id="PF00450">
    <property type="entry name" value="Peptidase_S10"/>
    <property type="match status" value="1"/>
</dbReference>
<evidence type="ECO:0000313" key="4">
    <source>
        <dbReference type="Proteomes" id="UP001179952"/>
    </source>
</evidence>
<evidence type="ECO:0000256" key="1">
    <source>
        <dbReference type="ARBA" id="ARBA00009431"/>
    </source>
</evidence>